<dbReference type="GO" id="GO:0005856">
    <property type="term" value="C:cytoskeleton"/>
    <property type="evidence" value="ECO:0007669"/>
    <property type="project" value="UniProtKB-SubCell"/>
</dbReference>
<dbReference type="PROSITE" id="PS00020">
    <property type="entry name" value="ACTININ_2"/>
    <property type="match status" value="1"/>
</dbReference>
<evidence type="ECO:0000256" key="13">
    <source>
        <dbReference type="ARBA" id="ARBA00060498"/>
    </source>
</evidence>
<evidence type="ECO:0000256" key="9">
    <source>
        <dbReference type="ARBA" id="ARBA00023203"/>
    </source>
</evidence>
<feature type="compositionally biased region" description="Low complexity" evidence="15">
    <location>
        <begin position="150"/>
        <end position="163"/>
    </location>
</feature>
<keyword evidence="11" id="KW-0539">Nucleus</keyword>
<evidence type="ECO:0000259" key="16">
    <source>
        <dbReference type="PROSITE" id="PS50021"/>
    </source>
</evidence>
<accession>A0A7E5A0I7</accession>
<evidence type="ECO:0000256" key="15">
    <source>
        <dbReference type="SAM" id="MobiDB-lite"/>
    </source>
</evidence>
<comment type="subcellular location">
    <subcellularLocation>
        <location evidence="1">Cytoplasm</location>
        <location evidence="1">Cytoskeleton</location>
    </subcellularLocation>
    <subcellularLocation>
        <location evidence="12">Endomembrane system</location>
        <topology evidence="12">Single-pass type IV membrane protein</topology>
        <orientation evidence="12">Cytoplasmic side</orientation>
    </subcellularLocation>
    <subcellularLocation>
        <location evidence="2">Nucleus membrane</location>
        <topology evidence="2">Single-pass membrane protein</topology>
        <orientation evidence="2">Cytoplasmic side</orientation>
    </subcellularLocation>
    <subcellularLocation>
        <location evidence="13">Nucleus membrane</location>
        <topology evidence="13">Single-pass type IV membrane protein</topology>
    </subcellularLocation>
</comment>
<dbReference type="PANTHER" id="PTHR21524:SF5">
    <property type="entry name" value="SPECTRIN REPEAT CONTAINING NUCLEAR ENVELOPE PROTEIN 2"/>
    <property type="match status" value="1"/>
</dbReference>
<dbReference type="InterPro" id="IPR036872">
    <property type="entry name" value="CH_dom_sf"/>
</dbReference>
<proteinExistence type="predicted"/>
<organism evidence="17 18">
    <name type="scientific">Panagrellus redivivus</name>
    <name type="common">Microworm</name>
    <dbReference type="NCBI Taxonomy" id="6233"/>
    <lineage>
        <taxon>Eukaryota</taxon>
        <taxon>Metazoa</taxon>
        <taxon>Ecdysozoa</taxon>
        <taxon>Nematoda</taxon>
        <taxon>Chromadorea</taxon>
        <taxon>Rhabditida</taxon>
        <taxon>Tylenchina</taxon>
        <taxon>Panagrolaimomorpha</taxon>
        <taxon>Panagrolaimoidea</taxon>
        <taxon>Panagrolaimidae</taxon>
        <taxon>Panagrellus</taxon>
    </lineage>
</organism>
<dbReference type="Pfam" id="PF00307">
    <property type="entry name" value="CH"/>
    <property type="match status" value="2"/>
</dbReference>
<dbReference type="PANTHER" id="PTHR21524">
    <property type="entry name" value="SPECTRIN REPEAT CONTAINING NUCLEAR ENVELOPE PROTEIN 2"/>
    <property type="match status" value="1"/>
</dbReference>
<evidence type="ECO:0000256" key="7">
    <source>
        <dbReference type="ARBA" id="ARBA00023054"/>
    </source>
</evidence>
<dbReference type="GO" id="GO:0006997">
    <property type="term" value="P:nucleus organization"/>
    <property type="evidence" value="ECO:0007669"/>
    <property type="project" value="TreeGrafter"/>
</dbReference>
<keyword evidence="8" id="KW-0472">Membrane</keyword>
<evidence type="ECO:0000256" key="4">
    <source>
        <dbReference type="ARBA" id="ARBA00022692"/>
    </source>
</evidence>
<dbReference type="InterPro" id="IPR001589">
    <property type="entry name" value="Actinin_actin-bd_CS"/>
</dbReference>
<dbReference type="InterPro" id="IPR001715">
    <property type="entry name" value="CH_dom"/>
</dbReference>
<evidence type="ECO:0000256" key="5">
    <source>
        <dbReference type="ARBA" id="ARBA00022737"/>
    </source>
</evidence>
<dbReference type="GO" id="GO:0003779">
    <property type="term" value="F:actin binding"/>
    <property type="evidence" value="ECO:0007669"/>
    <property type="project" value="UniProtKB-KW"/>
</dbReference>
<dbReference type="GO" id="GO:0007010">
    <property type="term" value="P:cytoskeleton organization"/>
    <property type="evidence" value="ECO:0007669"/>
    <property type="project" value="TreeGrafter"/>
</dbReference>
<keyword evidence="10" id="KW-0206">Cytoskeleton</keyword>
<evidence type="ECO:0000313" key="18">
    <source>
        <dbReference type="WBParaSite" id="Pan_g6384.t1"/>
    </source>
</evidence>
<dbReference type="GO" id="GO:0031965">
    <property type="term" value="C:nuclear membrane"/>
    <property type="evidence" value="ECO:0007669"/>
    <property type="project" value="UniProtKB-SubCell"/>
</dbReference>
<keyword evidence="9" id="KW-0009">Actin-binding</keyword>
<evidence type="ECO:0000313" key="17">
    <source>
        <dbReference type="Proteomes" id="UP000492821"/>
    </source>
</evidence>
<feature type="domain" description="Calponin-homology (CH)" evidence="16">
    <location>
        <begin position="17"/>
        <end position="124"/>
    </location>
</feature>
<keyword evidence="4" id="KW-0812">Transmembrane</keyword>
<dbReference type="WBParaSite" id="Pan_g6384.t1">
    <property type="protein sequence ID" value="Pan_g6384.t1"/>
    <property type="gene ID" value="Pan_g6384"/>
</dbReference>
<dbReference type="Proteomes" id="UP000492821">
    <property type="component" value="Unassembled WGS sequence"/>
</dbReference>
<dbReference type="Gene3D" id="1.10.418.10">
    <property type="entry name" value="Calponin-like domain"/>
    <property type="match status" value="2"/>
</dbReference>
<feature type="domain" description="Calponin-homology (CH)" evidence="16">
    <location>
        <begin position="178"/>
        <end position="283"/>
    </location>
</feature>
<keyword evidence="17" id="KW-1185">Reference proteome</keyword>
<dbReference type="SMART" id="SM00033">
    <property type="entry name" value="CH"/>
    <property type="match status" value="2"/>
</dbReference>
<dbReference type="GO" id="GO:0019894">
    <property type="term" value="F:kinesin binding"/>
    <property type="evidence" value="ECO:0007669"/>
    <property type="project" value="TreeGrafter"/>
</dbReference>
<dbReference type="AlphaFoldDB" id="A0A7E5A0I7"/>
<evidence type="ECO:0000256" key="6">
    <source>
        <dbReference type="ARBA" id="ARBA00022989"/>
    </source>
</evidence>
<evidence type="ECO:0000256" key="2">
    <source>
        <dbReference type="ARBA" id="ARBA00004528"/>
    </source>
</evidence>
<evidence type="ECO:0000256" key="11">
    <source>
        <dbReference type="ARBA" id="ARBA00023242"/>
    </source>
</evidence>
<evidence type="ECO:0000256" key="10">
    <source>
        <dbReference type="ARBA" id="ARBA00023212"/>
    </source>
</evidence>
<reference evidence="18" key="2">
    <citation type="submission" date="2020-10" db="UniProtKB">
        <authorList>
            <consortium name="WormBaseParasite"/>
        </authorList>
    </citation>
    <scope>IDENTIFICATION</scope>
</reference>
<evidence type="ECO:0000256" key="3">
    <source>
        <dbReference type="ARBA" id="ARBA00022490"/>
    </source>
</evidence>
<name>A0A7E5A0I7_PANRE</name>
<feature type="region of interest" description="Disordered" evidence="15">
    <location>
        <begin position="148"/>
        <end position="172"/>
    </location>
</feature>
<dbReference type="GO" id="GO:0007097">
    <property type="term" value="P:nuclear migration"/>
    <property type="evidence" value="ECO:0007669"/>
    <property type="project" value="TreeGrafter"/>
</dbReference>
<protein>
    <submittedName>
        <fullName evidence="18">Calponin-homology (CH) domain-containing protein</fullName>
    </submittedName>
</protein>
<dbReference type="FunFam" id="1.10.418.10:FF:000099">
    <property type="entry name" value="Nuclear anchorage protein 1"/>
    <property type="match status" value="1"/>
</dbReference>
<sequence>MWQFLSPLRAVSDEHEKIQKNTFTRWVNYHLETHSSSGQIRDLFEDIKDGVYLCHLIEVLTGEALPVNKARVSKRVHHVSNLTTALGVLRRRGLELINNNPTDLADGNPRIVLGLVWQMILHFQIETNLQLMHDMGWLAEQSMLPHTEVASTSASPSTSAPGTPKKPARFPQLHKSKQTVDRIMLEWIQKEIGQKYGINIPDMDKSWRDGIAFMALVHRSNPALVDMDVARRRMPRENLETAFELARVHLNIRPLLEVDDVLHEKPDKRSIITYVSQFLRAPTARYRTFTSEKLADRYVSLIEWIKATASDRRVVEYKTNKNNLPKDFFVDHEWFSQRRREFLERRVLFSQLRDESHQLEPTEWSNVLADWKVISELLRDWSHRLEEKLPEPLIDVMQWVASAELLVHAPIDVSRDKARHSIWLLDNMIENIEKHFKSMKLQRDKVQRAISDPRGVSSELLAPLQARLDALRDDYAIKHETLMLVRAHYRILLLIEELNKKMTIWKSAESFAVLQQWLADYDKEVEKNAPEARLHTLLAEMREAVPKAHTELRKEGEISYTDAESSVNETVKAFREIRHFLEELFKLWRQFETEATNLDIYLGKYEAESRVPIDIDLRAMLDRLETYGHRLGEQSSPVARDGISLRLSAYRRRVQEIYRRPIGGRLVVNIHSATSPSPAASPALPHSELDALSRIPLLKNTQLLTWMNGVSHLLHRRPKSAHGVARLTDKFNEYQRQIVGLEEERLRLYRQLQPSEKDLINSHYKRLRSLLPARIDTLRTVQPLLSDVERRLREIELFINNGEGSELRNLHGRERAEYLEQASLLLDTVEGQHSDVVNSGPLRLSLTSLRSAYEPSTYDYTDNLTVVDLPGTPVSARRVAGLRDRFEPVSPRLDRSRSPNVVDRVADLLERKEKILSRREDSASAAKASIREVEMVNEALTLHNATEHPQYEPLEAKWATKVEYLKRLCILSIDIDALNHRLREAVTPDDFRYVARTAEDYGRKLHDFGTFELPLLTECRRRVTIIRQNAHERKDATSKRAVDRLNQRLTELDMTPQEDIAIAEVVIKVLWLNITHRIRASVNRGKGQPHPIDTLAPEKASTTQSESIAVVEWTPEPPSDCSCLVLRVVVPQYVDWRPIARDKLLVVVVLGGVGAPN</sequence>
<keyword evidence="3" id="KW-0963">Cytoplasm</keyword>
<dbReference type="GO" id="GO:0048471">
    <property type="term" value="C:perinuclear region of cytoplasm"/>
    <property type="evidence" value="ECO:0007669"/>
    <property type="project" value="TreeGrafter"/>
</dbReference>
<dbReference type="PROSITE" id="PS00019">
    <property type="entry name" value="ACTININ_1"/>
    <property type="match status" value="1"/>
</dbReference>
<keyword evidence="7 14" id="KW-0175">Coiled coil</keyword>
<dbReference type="SUPFAM" id="SSF47576">
    <property type="entry name" value="Calponin-homology domain, CH-domain"/>
    <property type="match status" value="1"/>
</dbReference>
<reference evidence="17" key="1">
    <citation type="journal article" date="2013" name="Genetics">
        <title>The draft genome and transcriptome of Panagrellus redivivus are shaped by the harsh demands of a free-living lifestyle.</title>
        <authorList>
            <person name="Srinivasan J."/>
            <person name="Dillman A.R."/>
            <person name="Macchietto M.G."/>
            <person name="Heikkinen L."/>
            <person name="Lakso M."/>
            <person name="Fracchia K.M."/>
            <person name="Antoshechkin I."/>
            <person name="Mortazavi A."/>
            <person name="Wong G."/>
            <person name="Sternberg P.W."/>
        </authorList>
    </citation>
    <scope>NUCLEOTIDE SEQUENCE [LARGE SCALE GENOMIC DNA]</scope>
    <source>
        <strain evidence="17">MT8872</strain>
    </source>
</reference>
<evidence type="ECO:0000256" key="1">
    <source>
        <dbReference type="ARBA" id="ARBA00004245"/>
    </source>
</evidence>
<evidence type="ECO:0000256" key="12">
    <source>
        <dbReference type="ARBA" id="ARBA00060457"/>
    </source>
</evidence>
<feature type="coiled-coil region" evidence="14">
    <location>
        <begin position="724"/>
        <end position="751"/>
    </location>
</feature>
<evidence type="ECO:0000256" key="14">
    <source>
        <dbReference type="SAM" id="Coils"/>
    </source>
</evidence>
<dbReference type="PROSITE" id="PS50021">
    <property type="entry name" value="CH"/>
    <property type="match status" value="2"/>
</dbReference>
<keyword evidence="6" id="KW-1133">Transmembrane helix</keyword>
<keyword evidence="5" id="KW-0677">Repeat</keyword>
<evidence type="ECO:0000256" key="8">
    <source>
        <dbReference type="ARBA" id="ARBA00023136"/>
    </source>
</evidence>